<accession>A0A4S4D0K5</accession>
<evidence type="ECO:0000313" key="3">
    <source>
        <dbReference type="Proteomes" id="UP000306102"/>
    </source>
</evidence>
<dbReference type="PANTHER" id="PTHR32246">
    <property type="entry name" value="INGRESSION PROTEIN FIC1"/>
    <property type="match status" value="1"/>
</dbReference>
<comment type="caution">
    <text evidence="2">The sequence shown here is derived from an EMBL/GenBank/DDBJ whole genome shotgun (WGS) entry which is preliminary data.</text>
</comment>
<dbReference type="Proteomes" id="UP000306102">
    <property type="component" value="Unassembled WGS sequence"/>
</dbReference>
<evidence type="ECO:0000313" key="2">
    <source>
        <dbReference type="EMBL" id="THF95719.1"/>
    </source>
</evidence>
<dbReference type="InterPro" id="IPR044750">
    <property type="entry name" value="C2_SRC2/BAP"/>
</dbReference>
<dbReference type="Pfam" id="PF00168">
    <property type="entry name" value="C2"/>
    <property type="match status" value="1"/>
</dbReference>
<organism evidence="2 3">
    <name type="scientific">Camellia sinensis var. sinensis</name>
    <name type="common">China tea</name>
    <dbReference type="NCBI Taxonomy" id="542762"/>
    <lineage>
        <taxon>Eukaryota</taxon>
        <taxon>Viridiplantae</taxon>
        <taxon>Streptophyta</taxon>
        <taxon>Embryophyta</taxon>
        <taxon>Tracheophyta</taxon>
        <taxon>Spermatophyta</taxon>
        <taxon>Magnoliopsida</taxon>
        <taxon>eudicotyledons</taxon>
        <taxon>Gunneridae</taxon>
        <taxon>Pentapetalae</taxon>
        <taxon>asterids</taxon>
        <taxon>Ericales</taxon>
        <taxon>Theaceae</taxon>
        <taxon>Camellia</taxon>
    </lineage>
</organism>
<dbReference type="GO" id="GO:0006952">
    <property type="term" value="P:defense response"/>
    <property type="evidence" value="ECO:0007669"/>
    <property type="project" value="InterPro"/>
</dbReference>
<reference evidence="2 3" key="1">
    <citation type="journal article" date="2018" name="Proc. Natl. Acad. Sci. U.S.A.">
        <title>Draft genome sequence of Camellia sinensis var. sinensis provides insights into the evolution of the tea genome and tea quality.</title>
        <authorList>
            <person name="Wei C."/>
            <person name="Yang H."/>
            <person name="Wang S."/>
            <person name="Zhao J."/>
            <person name="Liu C."/>
            <person name="Gao L."/>
            <person name="Xia E."/>
            <person name="Lu Y."/>
            <person name="Tai Y."/>
            <person name="She G."/>
            <person name="Sun J."/>
            <person name="Cao H."/>
            <person name="Tong W."/>
            <person name="Gao Q."/>
            <person name="Li Y."/>
            <person name="Deng W."/>
            <person name="Jiang X."/>
            <person name="Wang W."/>
            <person name="Chen Q."/>
            <person name="Zhang S."/>
            <person name="Li H."/>
            <person name="Wu J."/>
            <person name="Wang P."/>
            <person name="Li P."/>
            <person name="Shi C."/>
            <person name="Zheng F."/>
            <person name="Jian J."/>
            <person name="Huang B."/>
            <person name="Shan D."/>
            <person name="Shi M."/>
            <person name="Fang C."/>
            <person name="Yue Y."/>
            <person name="Li F."/>
            <person name="Li D."/>
            <person name="Wei S."/>
            <person name="Han B."/>
            <person name="Jiang C."/>
            <person name="Yin Y."/>
            <person name="Xia T."/>
            <person name="Zhang Z."/>
            <person name="Bennetzen J.L."/>
            <person name="Zhao S."/>
            <person name="Wan X."/>
        </authorList>
    </citation>
    <scope>NUCLEOTIDE SEQUENCE [LARGE SCALE GENOMIC DNA]</scope>
    <source>
        <strain evidence="3">cv. Shuchazao</strain>
        <tissue evidence="2">Leaf</tissue>
    </source>
</reference>
<dbReference type="InterPro" id="IPR035892">
    <property type="entry name" value="C2_domain_sf"/>
</dbReference>
<evidence type="ECO:0000259" key="1">
    <source>
        <dbReference type="PROSITE" id="PS50004"/>
    </source>
</evidence>
<proteinExistence type="predicted"/>
<dbReference type="PANTHER" id="PTHR32246:SF173">
    <property type="entry name" value="C2 DOMAIN-CONTAINING PROTEIN"/>
    <property type="match status" value="1"/>
</dbReference>
<name>A0A4S4D0K5_CAMSN</name>
<dbReference type="SUPFAM" id="SSF49562">
    <property type="entry name" value="C2 domain (Calcium/lipid-binding domain, CaLB)"/>
    <property type="match status" value="1"/>
</dbReference>
<dbReference type="SMART" id="SM00239">
    <property type="entry name" value="C2"/>
    <property type="match status" value="1"/>
</dbReference>
<dbReference type="CDD" id="cd04051">
    <property type="entry name" value="C2_SRC2_like"/>
    <property type="match status" value="1"/>
</dbReference>
<gene>
    <name evidence="2" type="ORF">TEA_025312</name>
</gene>
<dbReference type="AlphaFoldDB" id="A0A4S4D0K5"/>
<dbReference type="InterPro" id="IPR000008">
    <property type="entry name" value="C2_dom"/>
</dbReference>
<feature type="domain" description="C2" evidence="1">
    <location>
        <begin position="1"/>
        <end position="111"/>
    </location>
</feature>
<dbReference type="Gene3D" id="2.60.40.150">
    <property type="entry name" value="C2 domain"/>
    <property type="match status" value="1"/>
</dbReference>
<dbReference type="PROSITE" id="PS50004">
    <property type="entry name" value="C2"/>
    <property type="match status" value="1"/>
</dbReference>
<sequence length="285" mass="30555">MTMETNQRTLTIPFILAKDLERVKLSNKMEVYAYVFISGGGKQKTAVDRDSDTNPTWNGPITFNLDMESAVAQILVFELNCYDQNGGDKVIGEVFVKVKDLMGSIEGSLTFHVRTPSGNPKGALNFMYEWEVQKVAGAVLSPPSPTMVAMSSLTTCYPPPVMGPRSYGAAAAVAGQYNSPYPPPAMVMGQPPPGYGYGYGLYPLVQVQEQAEPAKKKKGGWFGRVLAATAISDVLNNVSLLDKVMKNGCSHCNGSGGTVAVVGCKGRSVTVAVTGTVNFFIFRTI</sequence>
<keyword evidence="3" id="KW-1185">Reference proteome</keyword>
<protein>
    <recommendedName>
        <fullName evidence="1">C2 domain-containing protein</fullName>
    </recommendedName>
</protein>
<dbReference type="EMBL" id="SDRB02013189">
    <property type="protein sequence ID" value="THF95719.1"/>
    <property type="molecule type" value="Genomic_DNA"/>
</dbReference>